<reference evidence="2 3" key="1">
    <citation type="submission" date="2024-07" db="EMBL/GenBank/DDBJ databases">
        <title>Active virus-host system and metabolic interactions in a Lokiarchaeon culture.</title>
        <authorList>
            <person name="Ponce Toledo R.I."/>
            <person name="Rodrigues Oliveira T."/>
            <person name="Schleper C."/>
        </authorList>
    </citation>
    <scope>NUCLEOTIDE SEQUENCE [LARGE SCALE GENOMIC DNA]</scope>
    <source>
        <strain evidence="2 3">B35</strain>
    </source>
</reference>
<evidence type="ECO:0000313" key="2">
    <source>
        <dbReference type="EMBL" id="MEZ6852100.1"/>
    </source>
</evidence>
<gene>
    <name evidence="2" type="ORF">AB2Z07_00905</name>
</gene>
<keyword evidence="1" id="KW-0472">Membrane</keyword>
<keyword evidence="1" id="KW-1133">Transmembrane helix</keyword>
<keyword evidence="1" id="KW-0812">Transmembrane</keyword>
<name>A0ABV4JMW9_9BACT</name>
<comment type="caution">
    <text evidence="2">The sequence shown here is derived from an EMBL/GenBank/DDBJ whole genome shotgun (WGS) entry which is preliminary data.</text>
</comment>
<dbReference type="RefSeq" id="WP_371149773.1">
    <property type="nucleotide sequence ID" value="NZ_JBFSOO010000001.1"/>
</dbReference>
<evidence type="ECO:0008006" key="4">
    <source>
        <dbReference type="Google" id="ProtNLM"/>
    </source>
</evidence>
<keyword evidence="3" id="KW-1185">Reference proteome</keyword>
<feature type="transmembrane region" description="Helical" evidence="1">
    <location>
        <begin position="111"/>
        <end position="132"/>
    </location>
</feature>
<sequence length="174" mass="18378">MDWKDVGSIVAKGAPILGAALGGPVGAIAGAAGSLVASLFGCEDSPEAVEKAIKQNPDALLKLKELEARENARMLQWKQAQLNAEIVDRDSARERDTKITQIKGGNTRADVLAYLSIIALIGVVAALFMFPVPDGSARDLLLVLTGCLINIVKDVYGFEFGSSRGEQDAKPQVS</sequence>
<evidence type="ECO:0000256" key="1">
    <source>
        <dbReference type="SAM" id="Phobius"/>
    </source>
</evidence>
<dbReference type="Proteomes" id="UP001568358">
    <property type="component" value="Unassembled WGS sequence"/>
</dbReference>
<protein>
    <recommendedName>
        <fullName evidence="4">TMhelix containing protein</fullName>
    </recommendedName>
</protein>
<organism evidence="2 3">
    <name type="scientific">Halodesulfovibrio aestuarii</name>
    <dbReference type="NCBI Taxonomy" id="126333"/>
    <lineage>
        <taxon>Bacteria</taxon>
        <taxon>Pseudomonadati</taxon>
        <taxon>Thermodesulfobacteriota</taxon>
        <taxon>Desulfovibrionia</taxon>
        <taxon>Desulfovibrionales</taxon>
        <taxon>Desulfovibrionaceae</taxon>
        <taxon>Halodesulfovibrio</taxon>
    </lineage>
</organism>
<evidence type="ECO:0000313" key="3">
    <source>
        <dbReference type="Proteomes" id="UP001568358"/>
    </source>
</evidence>
<proteinExistence type="predicted"/>
<dbReference type="EMBL" id="JBFSOO010000001">
    <property type="protein sequence ID" value="MEZ6852100.1"/>
    <property type="molecule type" value="Genomic_DNA"/>
</dbReference>
<accession>A0ABV4JMW9</accession>